<keyword evidence="3" id="KW-1185">Reference proteome</keyword>
<dbReference type="InterPro" id="IPR042099">
    <property type="entry name" value="ANL_N_sf"/>
</dbReference>
<dbReference type="AlphaFoldDB" id="A0A1L7CKC5"/>
<dbReference type="RefSeq" id="WP_075729316.1">
    <property type="nucleotide sequence ID" value="NZ_BJNB01000025.1"/>
</dbReference>
<reference evidence="1 3" key="1">
    <citation type="submission" date="2014-08" db="EMBL/GenBank/DDBJ databases">
        <title>Complete genome sequence of Corynebacterium flavescens OJ8(T)(=DSM 20296(T)), isolated from cheese.</title>
        <authorList>
            <person name="Ruckert C."/>
            <person name="Albersmeier A."/>
            <person name="Winkler A."/>
            <person name="Kalinowski J."/>
        </authorList>
    </citation>
    <scope>NUCLEOTIDE SEQUENCE [LARGE SCALE GENOMIC DNA]</scope>
    <source>
        <strain evidence="1 3">OJ8</strain>
    </source>
</reference>
<dbReference type="GeneID" id="82879757"/>
<dbReference type="Proteomes" id="UP000185479">
    <property type="component" value="Chromosome"/>
</dbReference>
<dbReference type="Proteomes" id="UP000315353">
    <property type="component" value="Unassembled WGS sequence"/>
</dbReference>
<dbReference type="Gene3D" id="3.40.50.12780">
    <property type="entry name" value="N-terminal domain of ligase-like"/>
    <property type="match status" value="1"/>
</dbReference>
<dbReference type="OrthoDB" id="3396763at2"/>
<evidence type="ECO:0000313" key="3">
    <source>
        <dbReference type="Proteomes" id="UP000185479"/>
    </source>
</evidence>
<gene>
    <name evidence="2" type="ORF">CFL01nite_16320</name>
    <name evidence="1" type="ORF">CFLV_03360</name>
</gene>
<dbReference type="EMBL" id="CP009246">
    <property type="protein sequence ID" value="APT86321.1"/>
    <property type="molecule type" value="Genomic_DNA"/>
</dbReference>
<name>A0A1L7CKC5_CORFL</name>
<evidence type="ECO:0000313" key="1">
    <source>
        <dbReference type="EMBL" id="APT86321.1"/>
    </source>
</evidence>
<dbReference type="KEGG" id="cfc:CFLV_03360"/>
<dbReference type="STRING" id="28028.CFLV_03360"/>
<proteinExistence type="predicted"/>
<evidence type="ECO:0000313" key="4">
    <source>
        <dbReference type="Proteomes" id="UP000315353"/>
    </source>
</evidence>
<protein>
    <submittedName>
        <fullName evidence="1">Uncharacterized protein</fullName>
    </submittedName>
</protein>
<sequence length="223" mass="23653">MELLKHLLRSDAAAPRLTFYNESTGVRMDFSAQTLDNWVSKIANMLQEELDLDEDSTIGISLPVSWQPAVIALGALAAGVNAEFLNADSSDTAPDAIFCSPADFSAVTAAYPGADVVLVSDDPFGRGIVESGGELPPGAIDFGPTVRFYGDQFFGPTTALPQLYPSDLGPQRVLSGGWHDEESFQHLLLEPLAAGGSAVIVAGMCPAERLEDIAANEKVTLRL</sequence>
<dbReference type="EMBL" id="BJNB01000025">
    <property type="protein sequence ID" value="GEB98137.1"/>
    <property type="molecule type" value="Genomic_DNA"/>
</dbReference>
<organism evidence="1 3">
    <name type="scientific">Corynebacterium flavescens</name>
    <dbReference type="NCBI Taxonomy" id="28028"/>
    <lineage>
        <taxon>Bacteria</taxon>
        <taxon>Bacillati</taxon>
        <taxon>Actinomycetota</taxon>
        <taxon>Actinomycetes</taxon>
        <taxon>Mycobacteriales</taxon>
        <taxon>Corynebacteriaceae</taxon>
        <taxon>Corynebacterium</taxon>
    </lineage>
</organism>
<dbReference type="NCBIfam" id="TIGR03089">
    <property type="entry name" value="TIGR03089 family protein"/>
    <property type="match status" value="1"/>
</dbReference>
<reference evidence="2 4" key="2">
    <citation type="submission" date="2019-06" db="EMBL/GenBank/DDBJ databases">
        <title>Whole genome shotgun sequence of Corynebacterium flavescens NBRC 14136.</title>
        <authorList>
            <person name="Hosoyama A."/>
            <person name="Uohara A."/>
            <person name="Ohji S."/>
            <person name="Ichikawa N."/>
        </authorList>
    </citation>
    <scope>NUCLEOTIDE SEQUENCE [LARGE SCALE GENOMIC DNA]</scope>
    <source>
        <strain evidence="2 4">NBRC 14136</strain>
    </source>
</reference>
<accession>A0A1L7CKC5</accession>
<dbReference type="SUPFAM" id="SSF56801">
    <property type="entry name" value="Acetyl-CoA synthetase-like"/>
    <property type="match status" value="1"/>
</dbReference>
<evidence type="ECO:0000313" key="2">
    <source>
        <dbReference type="EMBL" id="GEB98137.1"/>
    </source>
</evidence>
<dbReference type="InterPro" id="IPR017523">
    <property type="entry name" value="Rv3268"/>
</dbReference>